<evidence type="ECO:0000313" key="3">
    <source>
        <dbReference type="Proteomes" id="UP000076837"/>
    </source>
</evidence>
<feature type="region of interest" description="Disordered" evidence="1">
    <location>
        <begin position="474"/>
        <end position="536"/>
    </location>
</feature>
<dbReference type="Proteomes" id="UP000076837">
    <property type="component" value="Unassembled WGS sequence"/>
</dbReference>
<dbReference type="EMBL" id="JYNV01000125">
    <property type="protein sequence ID" value="KZM25521.1"/>
    <property type="molecule type" value="Genomic_DNA"/>
</dbReference>
<dbReference type="AlphaFoldDB" id="A0A163HXP0"/>
<dbReference type="InterPro" id="IPR037883">
    <property type="entry name" value="Knr4/Smi1-like_sf"/>
</dbReference>
<sequence>MAIKILPLLPWQTTVLATARDSAESAKAVHEVALVLFVLGFDKQANVLLTTVYDHSNGLAFDLNTNTAMLYYAWEAFNCLPSWIQRSDPEKPFRSRDHLVRDEPLWNYFKDKWADGLPEGLLQKALDNGHVKDAELQVLIKESEDQDHDIMTEIAGSIGAVVQATSLAGETEAARSIAETDVANLYRHFQDPTNQPDVYKDEMRAWIKNDLAFAMRRIFGKGPARNYADLSIIDLVHLLDEAKKPQSVLNLDEEDVEHHMQKSATEEEIIELESRLGRQPRLSDYQNAQGFATQIEPYATPLLPEGSLPQDYKDFLRVTNGFYLSSPDDPGSLFYGTEAIDASDDQLWTHDLDFSLFPSNMTTFSGDEIEMGEFTGFSVGAGGDEGQALLIPRSSIEPMLERSEKAYASADARGKREYERGALDIYGGIEQLRNMEWLCVESFHWDPEPTIFNGFRQYLEYCVDRAVKEADRIHDRREEKAEQERRSKNEADIRGKRKRGQGETEASTTYGPHAHATDNDRASSRYDLRDRKFQRT</sequence>
<name>A0A163HXP0_DIDRA</name>
<reference evidence="2 3" key="1">
    <citation type="journal article" date="2016" name="Sci. Rep.">
        <title>Draft genome sequencing and secretome analysis of fungal phytopathogen Ascochyta rabiei provides insight into the necrotrophic effector repertoire.</title>
        <authorList>
            <person name="Verma S."/>
            <person name="Gazara R.K."/>
            <person name="Nizam S."/>
            <person name="Parween S."/>
            <person name="Chattopadhyay D."/>
            <person name="Verma P.K."/>
        </authorList>
    </citation>
    <scope>NUCLEOTIDE SEQUENCE [LARGE SCALE GENOMIC DNA]</scope>
    <source>
        <strain evidence="2 3">ArDII</strain>
    </source>
</reference>
<dbReference type="OrthoDB" id="2788868at2759"/>
<feature type="compositionally biased region" description="Basic and acidic residues" evidence="1">
    <location>
        <begin position="515"/>
        <end position="536"/>
    </location>
</feature>
<organism evidence="2 3">
    <name type="scientific">Didymella rabiei</name>
    <name type="common">Chickpea ascochyta blight fungus</name>
    <name type="synonym">Mycosphaerella rabiei</name>
    <dbReference type="NCBI Taxonomy" id="5454"/>
    <lineage>
        <taxon>Eukaryota</taxon>
        <taxon>Fungi</taxon>
        <taxon>Dikarya</taxon>
        <taxon>Ascomycota</taxon>
        <taxon>Pezizomycotina</taxon>
        <taxon>Dothideomycetes</taxon>
        <taxon>Pleosporomycetidae</taxon>
        <taxon>Pleosporales</taxon>
        <taxon>Pleosporineae</taxon>
        <taxon>Didymellaceae</taxon>
        <taxon>Ascochyta</taxon>
    </lineage>
</organism>
<dbReference type="Gene3D" id="3.40.1580.10">
    <property type="entry name" value="SMI1/KNR4-like"/>
    <property type="match status" value="1"/>
</dbReference>
<accession>A0A163HXP0</accession>
<evidence type="ECO:0000256" key="1">
    <source>
        <dbReference type="SAM" id="MobiDB-lite"/>
    </source>
</evidence>
<gene>
    <name evidence="2" type="ORF">ST47_g3340</name>
</gene>
<protein>
    <submittedName>
        <fullName evidence="2">Uncharacterized protein</fullName>
    </submittedName>
</protein>
<comment type="caution">
    <text evidence="2">The sequence shown here is derived from an EMBL/GenBank/DDBJ whole genome shotgun (WGS) entry which is preliminary data.</text>
</comment>
<evidence type="ECO:0000313" key="2">
    <source>
        <dbReference type="EMBL" id="KZM25521.1"/>
    </source>
</evidence>
<dbReference type="SUPFAM" id="SSF160631">
    <property type="entry name" value="SMI1/KNR4-like"/>
    <property type="match status" value="1"/>
</dbReference>
<proteinExistence type="predicted"/>
<keyword evidence="3" id="KW-1185">Reference proteome</keyword>
<feature type="compositionally biased region" description="Basic and acidic residues" evidence="1">
    <location>
        <begin position="474"/>
        <end position="494"/>
    </location>
</feature>